<evidence type="ECO:0000313" key="1">
    <source>
        <dbReference type="EMBL" id="KAK5774654.1"/>
    </source>
</evidence>
<evidence type="ECO:0000313" key="2">
    <source>
        <dbReference type="Proteomes" id="UP001358586"/>
    </source>
</evidence>
<comment type="caution">
    <text evidence="1">The sequence shown here is derived from an EMBL/GenBank/DDBJ whole genome shotgun (WGS) entry which is preliminary data.</text>
</comment>
<keyword evidence="2" id="KW-1185">Reference proteome</keyword>
<name>A0ABR0MKZ7_GOSAR</name>
<dbReference type="EMBL" id="JARKNE010000012">
    <property type="protein sequence ID" value="KAK5774654.1"/>
    <property type="molecule type" value="Genomic_DNA"/>
</dbReference>
<proteinExistence type="predicted"/>
<reference evidence="1 2" key="1">
    <citation type="submission" date="2023-03" db="EMBL/GenBank/DDBJ databases">
        <title>WGS of Gossypium arboreum.</title>
        <authorList>
            <person name="Yu D."/>
        </authorList>
    </citation>
    <scope>NUCLEOTIDE SEQUENCE [LARGE SCALE GENOMIC DNA]</scope>
    <source>
        <tissue evidence="1">Leaf</tissue>
    </source>
</reference>
<gene>
    <name evidence="1" type="ORF">PVK06_042510</name>
</gene>
<dbReference type="Proteomes" id="UP001358586">
    <property type="component" value="Chromosome 12"/>
</dbReference>
<accession>A0ABR0MKZ7</accession>
<protein>
    <submittedName>
        <fullName evidence="1">Uncharacterized protein</fullName>
    </submittedName>
</protein>
<organism evidence="1 2">
    <name type="scientific">Gossypium arboreum</name>
    <name type="common">Tree cotton</name>
    <name type="synonym">Gossypium nanking</name>
    <dbReference type="NCBI Taxonomy" id="29729"/>
    <lineage>
        <taxon>Eukaryota</taxon>
        <taxon>Viridiplantae</taxon>
        <taxon>Streptophyta</taxon>
        <taxon>Embryophyta</taxon>
        <taxon>Tracheophyta</taxon>
        <taxon>Spermatophyta</taxon>
        <taxon>Magnoliopsida</taxon>
        <taxon>eudicotyledons</taxon>
        <taxon>Gunneridae</taxon>
        <taxon>Pentapetalae</taxon>
        <taxon>rosids</taxon>
        <taxon>malvids</taxon>
        <taxon>Malvales</taxon>
        <taxon>Malvaceae</taxon>
        <taxon>Malvoideae</taxon>
        <taxon>Gossypium</taxon>
    </lineage>
</organism>
<sequence>MLLESTDPESKVALIYAMAAKRNETAMTLWEGPQGKRRPLTIQLQLLSPKRTGTSQIAALKASSSLPYASYWLRRCHLQVNPLASDLL</sequence>